<name>A0A6J5P4F0_9CAUD</name>
<sequence length="71" mass="8080">MENDDLERIYWFCVSDCVDLLAHGSTDIETYLNDVYEALKRTKPESGTCVALLAIIDRLAEERTRINANSV</sequence>
<proteinExistence type="predicted"/>
<protein>
    <submittedName>
        <fullName evidence="1">Uncharacterized protein</fullName>
    </submittedName>
</protein>
<evidence type="ECO:0000313" key="1">
    <source>
        <dbReference type="EMBL" id="CAB4166820.1"/>
    </source>
</evidence>
<gene>
    <name evidence="1" type="ORF">UFOVP837_54</name>
</gene>
<accession>A0A6J5P4F0</accession>
<dbReference type="EMBL" id="LR796782">
    <property type="protein sequence ID" value="CAB4166820.1"/>
    <property type="molecule type" value="Genomic_DNA"/>
</dbReference>
<reference evidence="1" key="1">
    <citation type="submission" date="2020-04" db="EMBL/GenBank/DDBJ databases">
        <authorList>
            <person name="Chiriac C."/>
            <person name="Salcher M."/>
            <person name="Ghai R."/>
            <person name="Kavagutti S V."/>
        </authorList>
    </citation>
    <scope>NUCLEOTIDE SEQUENCE</scope>
</reference>
<organism evidence="1">
    <name type="scientific">uncultured Caudovirales phage</name>
    <dbReference type="NCBI Taxonomy" id="2100421"/>
    <lineage>
        <taxon>Viruses</taxon>
        <taxon>Duplodnaviria</taxon>
        <taxon>Heunggongvirae</taxon>
        <taxon>Uroviricota</taxon>
        <taxon>Caudoviricetes</taxon>
        <taxon>Peduoviridae</taxon>
        <taxon>Maltschvirus</taxon>
        <taxon>Maltschvirus maltsch</taxon>
    </lineage>
</organism>